<dbReference type="Proteomes" id="UP000028828">
    <property type="component" value="Unassembled WGS sequence"/>
</dbReference>
<feature type="compositionally biased region" description="Basic and acidic residues" evidence="1">
    <location>
        <begin position="458"/>
        <end position="469"/>
    </location>
</feature>
<feature type="domain" description="GIY-YIG" evidence="2">
    <location>
        <begin position="344"/>
        <end position="430"/>
    </location>
</feature>
<feature type="region of interest" description="Disordered" evidence="1">
    <location>
        <begin position="828"/>
        <end position="888"/>
    </location>
</feature>
<dbReference type="InterPro" id="IPR035901">
    <property type="entry name" value="GIY-YIG_endonuc_sf"/>
</dbReference>
<feature type="compositionally biased region" description="Low complexity" evidence="1">
    <location>
        <begin position="154"/>
        <end position="163"/>
    </location>
</feature>
<proteinExistence type="predicted"/>
<feature type="compositionally biased region" description="Low complexity" evidence="1">
    <location>
        <begin position="282"/>
        <end position="308"/>
    </location>
</feature>
<dbReference type="PANTHER" id="PTHR20208">
    <property type="entry name" value="STRUCTURE-SPECIFIC ENDONUCLEASE SUBUNIT SLX1"/>
    <property type="match status" value="1"/>
</dbReference>
<feature type="region of interest" description="Disordered" evidence="1">
    <location>
        <begin position="250"/>
        <end position="308"/>
    </location>
</feature>
<dbReference type="Gene3D" id="3.40.1440.10">
    <property type="entry name" value="GIY-YIG endonuclease"/>
    <property type="match status" value="1"/>
</dbReference>
<feature type="compositionally biased region" description="Basic and acidic residues" evidence="1">
    <location>
        <begin position="836"/>
        <end position="848"/>
    </location>
</feature>
<dbReference type="GO" id="GO:0017108">
    <property type="term" value="F:5'-flap endonuclease activity"/>
    <property type="evidence" value="ECO:0007669"/>
    <property type="project" value="TreeGrafter"/>
</dbReference>
<sequence length="1238" mass="133579">MHGDNGYGLFSVGEALSASEGGGEEGGRALERRRHELAAETRRPKSKRGLKKPSISPGCAAAEPFPRPQLEAFGRPATLTDDCVQRENEQTQDWRTKLIPLAARLEQQRQSKEGGGERLPRVVQTVETFVVDDEVEESLWTQCEGQRHLPKLAFFSKSSKPSSPGAPPNATQGTGAFSLYISSSSPSSSSPSSSSPSRSSRLSLSSSSPSPSHSLCASSSSPCSAFSEAFRMEEVDSSLGRLPSSRASYLRRQQDACSAPSASPPRSEGQERMLGIEKDASSDSACSSPASPESECDESSSAATPKSKAAARLDLQATKSPANRGEAVAHPAHALQARSLYADTFHCVYLLRSLKNPRYTYVGYSVHPLNRLKQHNGETSHGGAWKTQRHRPWALVLVLHGFPTQIAALQFEWRWQRAAPALDFPPQRLSLLTAIRGATKRHLLSPLSRGSPSPESGTAREMKETSEKQGRRRGNRRRYGLPDGHKRGIGYRQPRENYRPSSTVSSDVSSCPSALSSSSSSSSPSFSSLSFLPFSPLSPFRASSSTFLSASAAPATRPATECLDTAGARQARADSLPAPVIESRLAGSLRNEVQGEERPKKKRSRRQPLQAQLEQQRDQAAGTAKTIAGMHATLACMHQTYKLSRTGGIVVCVGQRLRALLALLQAPPFSRMPLAIHVIDSHVATPFFRAVLRQRRELLPSTSQAVDSPARAPRLGGEAAADSTAGNGRLLEVHPAHAHRDSKPALLLPSDSGETASNSPSRQEPTFAQAGGRTPTGEQRRMQLASAQSPALSTWKAAGLWLAPHTSVSFGSAECLLPLITTASFGRPTKKRRHLAAHEVTRERKDETGGAGGTSGEARGTSEGLVRRLEGGTQRMAATGRQRGEDEEVVGCFDSEDDDMEPRRLSAREQIARERHERFSVEDLERRLPGEPRRVAPPRPFSSRSLHRLTLRSAPSYSPPFSSALSPPASSLHSATSSSFPPAACEQGTEAPSRLACTVCLQAFTAGQRATQCAACGRFCHILCGARKAIREQSQQILSTETACNDEAEASGVDLSQREARSGEETQEEEPGGNGGKAGEKGGSKGAAPRRRRPDTRRESSCAKTETRLASGRLGGRESEDGQHVRGENNREGNEDKGDKETPETGDSPETERKGRERKERAKEGGKGEGDGSGDTVTTGFLLVPEALRCDKCGRIASWSEVLSRSVRFAFHHEAELNRGAQSGRMRRKKRDSGEGDR</sequence>
<feature type="compositionally biased region" description="Basic and acidic residues" evidence="1">
    <location>
        <begin position="923"/>
        <end position="934"/>
    </location>
</feature>
<dbReference type="GO" id="GO:0033557">
    <property type="term" value="C:Slx1-Slx4 complex"/>
    <property type="evidence" value="ECO:0007669"/>
    <property type="project" value="TreeGrafter"/>
</dbReference>
<dbReference type="PROSITE" id="PS50164">
    <property type="entry name" value="GIY_YIG"/>
    <property type="match status" value="1"/>
</dbReference>
<feature type="compositionally biased region" description="Low complexity" evidence="1">
    <location>
        <begin position="182"/>
        <end position="222"/>
    </location>
</feature>
<dbReference type="EMBL" id="AEYI02001980">
    <property type="protein sequence ID" value="KFG31223.1"/>
    <property type="molecule type" value="Genomic_DNA"/>
</dbReference>
<feature type="compositionally biased region" description="Polar residues" evidence="1">
    <location>
        <begin position="752"/>
        <end position="766"/>
    </location>
</feature>
<feature type="region of interest" description="Disordered" evidence="1">
    <location>
        <begin position="1047"/>
        <end position="1178"/>
    </location>
</feature>
<feature type="compositionally biased region" description="Basic residues" evidence="1">
    <location>
        <begin position="470"/>
        <end position="479"/>
    </location>
</feature>
<feature type="compositionally biased region" description="Basic and acidic residues" evidence="1">
    <location>
        <begin position="731"/>
        <end position="743"/>
    </location>
</feature>
<feature type="region of interest" description="Disordered" evidence="1">
    <location>
        <begin position="17"/>
        <end position="76"/>
    </location>
</feature>
<feature type="compositionally biased region" description="Basic and acidic residues" evidence="1">
    <location>
        <begin position="1096"/>
        <end position="1107"/>
    </location>
</feature>
<feature type="compositionally biased region" description="Low complexity" evidence="1">
    <location>
        <begin position="256"/>
        <end position="265"/>
    </location>
</feature>
<dbReference type="GO" id="GO:0000724">
    <property type="term" value="P:double-strand break repair via homologous recombination"/>
    <property type="evidence" value="ECO:0007669"/>
    <property type="project" value="TreeGrafter"/>
</dbReference>
<feature type="region of interest" description="Disordered" evidence="1">
    <location>
        <begin position="1214"/>
        <end position="1238"/>
    </location>
</feature>
<feature type="compositionally biased region" description="Basic and acidic residues" evidence="1">
    <location>
        <begin position="1150"/>
        <end position="1170"/>
    </location>
</feature>
<feature type="compositionally biased region" description="Basic and acidic residues" evidence="1">
    <location>
        <begin position="1115"/>
        <end position="1143"/>
    </location>
</feature>
<evidence type="ECO:0000313" key="4">
    <source>
        <dbReference type="Proteomes" id="UP000028828"/>
    </source>
</evidence>
<feature type="compositionally biased region" description="Low complexity" evidence="1">
    <location>
        <begin position="444"/>
        <end position="456"/>
    </location>
</feature>
<feature type="region of interest" description="Disordered" evidence="1">
    <location>
        <begin position="701"/>
        <end position="788"/>
    </location>
</feature>
<organism evidence="3 4">
    <name type="scientific">Toxoplasma gondii p89</name>
    <dbReference type="NCBI Taxonomy" id="943119"/>
    <lineage>
        <taxon>Eukaryota</taxon>
        <taxon>Sar</taxon>
        <taxon>Alveolata</taxon>
        <taxon>Apicomplexa</taxon>
        <taxon>Conoidasida</taxon>
        <taxon>Coccidia</taxon>
        <taxon>Eucoccidiorida</taxon>
        <taxon>Eimeriorina</taxon>
        <taxon>Sarcocystidae</taxon>
        <taxon>Toxoplasma</taxon>
    </lineage>
</organism>
<dbReference type="CDD" id="cd10455">
    <property type="entry name" value="GIY-YIG_SLX1"/>
    <property type="match status" value="1"/>
</dbReference>
<evidence type="ECO:0000259" key="2">
    <source>
        <dbReference type="PROSITE" id="PS50164"/>
    </source>
</evidence>
<evidence type="ECO:0000256" key="1">
    <source>
        <dbReference type="SAM" id="MobiDB-lite"/>
    </source>
</evidence>
<feature type="compositionally biased region" description="Low complexity" evidence="1">
    <location>
        <begin position="500"/>
        <end position="525"/>
    </location>
</feature>
<accession>A0A086JGF5</accession>
<dbReference type="GO" id="GO:0008821">
    <property type="term" value="F:crossover junction DNA endonuclease activity"/>
    <property type="evidence" value="ECO:0007669"/>
    <property type="project" value="TreeGrafter"/>
</dbReference>
<dbReference type="InterPro" id="IPR050381">
    <property type="entry name" value="SLX1_endonuclease"/>
</dbReference>
<dbReference type="PANTHER" id="PTHR20208:SF10">
    <property type="entry name" value="STRUCTURE-SPECIFIC ENDONUCLEASE SUBUNIT SLX1"/>
    <property type="match status" value="1"/>
</dbReference>
<feature type="region of interest" description="Disordered" evidence="1">
    <location>
        <begin position="443"/>
        <end position="525"/>
    </location>
</feature>
<dbReference type="OrthoDB" id="24645at2759"/>
<feature type="region of interest" description="Disordered" evidence="1">
    <location>
        <begin position="586"/>
        <end position="618"/>
    </location>
</feature>
<dbReference type="AlphaFoldDB" id="A0A086JGF5"/>
<feature type="compositionally biased region" description="Basic and acidic residues" evidence="1">
    <location>
        <begin position="268"/>
        <end position="281"/>
    </location>
</feature>
<dbReference type="InterPro" id="IPR000305">
    <property type="entry name" value="GIY-YIG_endonuc"/>
</dbReference>
<gene>
    <name evidence="3" type="ORF">TGP89_212170</name>
</gene>
<protein>
    <submittedName>
        <fullName evidence="3">GIY-YIG catalytic domain-containing protein</fullName>
    </submittedName>
</protein>
<name>A0A086JGF5_TOXGO</name>
<reference evidence="3 4" key="1">
    <citation type="submission" date="2014-03" db="EMBL/GenBank/DDBJ databases">
        <authorList>
            <person name="Sibley D."/>
            <person name="Venepally P."/>
            <person name="Karamycheva S."/>
            <person name="Hadjithomas M."/>
            <person name="Khan A."/>
            <person name="Brunk B."/>
            <person name="Roos D."/>
            <person name="Caler E."/>
            <person name="Lorenzi H."/>
        </authorList>
    </citation>
    <scope>NUCLEOTIDE SEQUENCE [LARGE SCALE GENOMIC DNA]</scope>
    <source>
        <strain evidence="4">p89</strain>
    </source>
</reference>
<feature type="compositionally biased region" description="Basic and acidic residues" evidence="1">
    <location>
        <begin position="25"/>
        <end position="43"/>
    </location>
</feature>
<comment type="caution">
    <text evidence="3">The sequence shown here is derived from an EMBL/GenBank/DDBJ whole genome shotgun (WGS) entry which is preliminary data.</text>
</comment>
<feature type="region of interest" description="Disordered" evidence="1">
    <location>
        <begin position="154"/>
        <end position="222"/>
    </location>
</feature>
<feature type="compositionally biased region" description="Low complexity" evidence="1">
    <location>
        <begin position="951"/>
        <end position="982"/>
    </location>
</feature>
<evidence type="ECO:0000313" key="3">
    <source>
        <dbReference type="EMBL" id="KFG31223.1"/>
    </source>
</evidence>
<dbReference type="VEuPathDB" id="ToxoDB:TGP89_212170"/>
<feature type="region of interest" description="Disordered" evidence="1">
    <location>
        <begin position="923"/>
        <end position="987"/>
    </location>
</feature>
<dbReference type="Pfam" id="PF01541">
    <property type="entry name" value="GIY-YIG"/>
    <property type="match status" value="1"/>
</dbReference>